<dbReference type="AlphaFoldDB" id="A0A1Y1CK59"/>
<reference evidence="2" key="2">
    <citation type="journal article" date="2020" name="Antonie Van Leeuwenhoek">
        <title>Labilibaculum antarcticum sp. nov., a novel facultative anaerobic, psychrotorelant bacterium isolated from marine sediment of Antarctica.</title>
        <authorList>
            <person name="Watanabe M."/>
            <person name="Kojima H."/>
            <person name="Fukui M."/>
        </authorList>
    </citation>
    <scope>NUCLEOTIDE SEQUENCE [LARGE SCALE GENOMIC DNA]</scope>
    <source>
        <strain evidence="2">SPP2</strain>
    </source>
</reference>
<keyword evidence="2" id="KW-1185">Reference proteome</keyword>
<gene>
    <name evidence="1" type="ORF">ALGA_2408</name>
</gene>
<sequence length="277" mass="31104">MKKLINCRYIVFLVVIAFAFNFTGCKPVDKKKTEGQTVKPLLKKAIEKEVKDVVYPLPTTFELVSMLNRIGADYILGLSNSSENADKYFTEKARALNLGVYSADLSYASTYQRKQETMLFLKASKALIDNLEITSAYNETFVKEVENNLDDKDQLVKVITNSFYDTYEFLNKNAKGNLSLMVVSGSFIEGLYIATHISENTYSNPEIVKVIFDQKVSLDKLLTVLEPEAKDPNIDSLIIELNGLKLSYDKIVDGSMTEGQLKEITASVAKLRDAIVQ</sequence>
<proteinExistence type="predicted"/>
<dbReference type="EMBL" id="AP018042">
    <property type="protein sequence ID" value="BAX80735.1"/>
    <property type="molecule type" value="Genomic_DNA"/>
</dbReference>
<name>A0A1Y1CK59_9BACT</name>
<dbReference type="OrthoDB" id="1116284at2"/>
<reference evidence="1 2" key="1">
    <citation type="journal article" date="2018" name="Mar. Genomics">
        <title>Complete genome sequence of Marinifilaceae bacterium strain SPP2, isolated from the Antarctic marine sediment.</title>
        <authorList>
            <person name="Watanabe M."/>
            <person name="Kojima H."/>
            <person name="Fukui M."/>
        </authorList>
    </citation>
    <scope>NUCLEOTIDE SEQUENCE [LARGE SCALE GENOMIC DNA]</scope>
    <source>
        <strain evidence="1 2">SPP2</strain>
    </source>
</reference>
<organism evidence="1 2">
    <name type="scientific">Labilibaculum antarcticum</name>
    <dbReference type="NCBI Taxonomy" id="1717717"/>
    <lineage>
        <taxon>Bacteria</taxon>
        <taxon>Pseudomonadati</taxon>
        <taxon>Bacteroidota</taxon>
        <taxon>Bacteroidia</taxon>
        <taxon>Marinilabiliales</taxon>
        <taxon>Marinifilaceae</taxon>
        <taxon>Labilibaculum</taxon>
    </lineage>
</organism>
<dbReference type="KEGG" id="mbas:ALGA_2408"/>
<accession>A0A1Y1CK59</accession>
<dbReference type="RefSeq" id="WP_096429577.1">
    <property type="nucleotide sequence ID" value="NZ_AP018042.1"/>
</dbReference>
<protein>
    <submittedName>
        <fullName evidence="1">Uncharacterized protein</fullName>
    </submittedName>
</protein>
<evidence type="ECO:0000313" key="2">
    <source>
        <dbReference type="Proteomes" id="UP000218267"/>
    </source>
</evidence>
<dbReference type="Proteomes" id="UP000218267">
    <property type="component" value="Chromosome"/>
</dbReference>
<evidence type="ECO:0000313" key="1">
    <source>
        <dbReference type="EMBL" id="BAX80735.1"/>
    </source>
</evidence>